<feature type="region of interest" description="Disordered" evidence="1">
    <location>
        <begin position="587"/>
        <end position="606"/>
    </location>
</feature>
<dbReference type="AlphaFoldDB" id="A0A7R9J772"/>
<organism evidence="2">
    <name type="scientific">Timema californicum</name>
    <name type="common">California timema</name>
    <name type="synonym">Walking stick</name>
    <dbReference type="NCBI Taxonomy" id="61474"/>
    <lineage>
        <taxon>Eukaryota</taxon>
        <taxon>Metazoa</taxon>
        <taxon>Ecdysozoa</taxon>
        <taxon>Arthropoda</taxon>
        <taxon>Hexapoda</taxon>
        <taxon>Insecta</taxon>
        <taxon>Pterygota</taxon>
        <taxon>Neoptera</taxon>
        <taxon>Polyneoptera</taxon>
        <taxon>Phasmatodea</taxon>
        <taxon>Timematodea</taxon>
        <taxon>Timematoidea</taxon>
        <taxon>Timematidae</taxon>
        <taxon>Timema</taxon>
    </lineage>
</organism>
<feature type="compositionally biased region" description="Polar residues" evidence="1">
    <location>
        <begin position="452"/>
        <end position="464"/>
    </location>
</feature>
<evidence type="ECO:0000313" key="2">
    <source>
        <dbReference type="EMBL" id="CAD7573271.1"/>
    </source>
</evidence>
<dbReference type="EMBL" id="OE181505">
    <property type="protein sequence ID" value="CAD7573271.1"/>
    <property type="molecule type" value="Genomic_DNA"/>
</dbReference>
<accession>A0A7R9J772</accession>
<feature type="region of interest" description="Disordered" evidence="1">
    <location>
        <begin position="428"/>
        <end position="464"/>
    </location>
</feature>
<evidence type="ECO:0000256" key="1">
    <source>
        <dbReference type="SAM" id="MobiDB-lite"/>
    </source>
</evidence>
<sequence>MALSRVTFIDLWRGTVFANSSRVVYFEYPPTFPLYFFEKPVPKVVSLVDPQRREWHRHGSRTFPDGRLAKSVTTEHLTAYHSRKTPFTFPSLPHPPYIATAQNELSYTDCSLSQDSVGLPFTSPPPLASSYFSFSGVELEEVNPHLRGGRVENHLEKTTPSSPDRDSNLYLPVLSSRAQHEKRIELVRDMPVPHGTELFQFADDTALLAQSPDAKVVWAKLTFALRGLLAYLRTRSLTIQPAKTQAVLFTRRGTGPLQPLRVEGTAVQWSPSVRWLGVTLDAKCSWDPHLRSAAGRARSVMLKLAPLLRPVSPLEYGHKIRLFLLCLMSVLLYSAPVFSYLPRYRYNHFRSVYHRFLRLILGAPPRVPNRVLLTMSGLPSLDSRIRGLAERFLSRAQASSNMIVRGIGDYDAPGRPYRRIRDGVVNPFSCETGRGGQTAGDAGRQDERRDGSTGSFTRPGSNPNLPIFRSLVQHESSTLEHVGTETGEWIVDDGEVVNRILTSTPCGFTIERIIFYCESSALYHVATEGGSKRLMPIYVRLCGRVVRVFGSRARGPRFKPQHWVWNGVNSASSGQVAAPIEKTEINGRKQKPPSVHPTEIRTSISPSSAVDLNTTSALANYATEAARGWKVPVSIRGEGRVPAIRRGGPESLLRAAAVTPERAGDRIGKSAMLWNTRWSGISTENIRKVSVQCIAYGLMGTEWIRTYRRTNPAPIDLSFLDRAATYLFKQFLICPHEAEFDLVPDLTDSQINFGSSRDQIQDLWIWTDQADKNMENRGSGGCLLEQEQLRPSVSPELAVAATKHQLPGIDFRLLPSLVFMKRRGTEARSVTHRKKARKIRRGWLGEGGENKENIFTKVSRVCGEGKVHQ</sequence>
<protein>
    <submittedName>
        <fullName evidence="2">(California timema) hypothetical protein</fullName>
    </submittedName>
</protein>
<gene>
    <name evidence="2" type="ORF">TCMB3V08_LOCUS5910</name>
</gene>
<reference evidence="2" key="1">
    <citation type="submission" date="2020-11" db="EMBL/GenBank/DDBJ databases">
        <authorList>
            <person name="Tran Van P."/>
        </authorList>
    </citation>
    <scope>NUCLEOTIDE SEQUENCE</scope>
</reference>
<proteinExistence type="predicted"/>
<name>A0A7R9J772_TIMCA</name>